<keyword evidence="4 7" id="KW-0812">Transmembrane</keyword>
<dbReference type="SUPFAM" id="SSF82689">
    <property type="entry name" value="Mechanosensitive channel protein MscS (YggB), C-terminal domain"/>
    <property type="match status" value="1"/>
</dbReference>
<evidence type="ECO:0000313" key="11">
    <source>
        <dbReference type="EMBL" id="AOS98394.1"/>
    </source>
</evidence>
<dbReference type="Proteomes" id="UP000095672">
    <property type="component" value="Chromosome"/>
</dbReference>
<accession>A0A1C9WB72</accession>
<dbReference type="InterPro" id="IPR011066">
    <property type="entry name" value="MscS_channel_C_sf"/>
</dbReference>
<dbReference type="Gene3D" id="3.30.70.100">
    <property type="match status" value="1"/>
</dbReference>
<dbReference type="GO" id="GO:0008381">
    <property type="term" value="F:mechanosensitive monoatomic ion channel activity"/>
    <property type="evidence" value="ECO:0007669"/>
    <property type="project" value="UniProtKB-ARBA"/>
</dbReference>
<dbReference type="AlphaFoldDB" id="A0A1C9WB72"/>
<proteinExistence type="inferred from homology"/>
<feature type="domain" description="Mechanosensitive ion channel MscS C-terminal" evidence="9">
    <location>
        <begin position="332"/>
        <end position="420"/>
    </location>
</feature>
<dbReference type="Pfam" id="PF00924">
    <property type="entry name" value="MS_channel_2nd"/>
    <property type="match status" value="1"/>
</dbReference>
<keyword evidence="12" id="KW-1185">Reference proteome</keyword>
<evidence type="ECO:0000256" key="2">
    <source>
        <dbReference type="ARBA" id="ARBA00008017"/>
    </source>
</evidence>
<dbReference type="PATRIC" id="fig|1769779.3.peg.3001"/>
<comment type="similarity">
    <text evidence="2">Belongs to the MscS (TC 1.A.23) family.</text>
</comment>
<dbReference type="Pfam" id="PF21088">
    <property type="entry name" value="MS_channel_1st"/>
    <property type="match status" value="1"/>
</dbReference>
<feature type="transmembrane region" description="Helical" evidence="7">
    <location>
        <begin position="69"/>
        <end position="88"/>
    </location>
</feature>
<feature type="domain" description="Mechanosensitive ion channel MscS" evidence="8">
    <location>
        <begin position="255"/>
        <end position="322"/>
    </location>
</feature>
<evidence type="ECO:0000256" key="5">
    <source>
        <dbReference type="ARBA" id="ARBA00022989"/>
    </source>
</evidence>
<keyword evidence="6 7" id="KW-0472">Membrane</keyword>
<feature type="transmembrane region" description="Helical" evidence="7">
    <location>
        <begin position="237"/>
        <end position="268"/>
    </location>
</feature>
<dbReference type="PROSITE" id="PS01246">
    <property type="entry name" value="UPF0003"/>
    <property type="match status" value="1"/>
</dbReference>
<evidence type="ECO:0000259" key="10">
    <source>
        <dbReference type="Pfam" id="PF21088"/>
    </source>
</evidence>
<dbReference type="STRING" id="1769779.AUP74_03027"/>
<dbReference type="InterPro" id="IPR023408">
    <property type="entry name" value="MscS_beta-dom_sf"/>
</dbReference>
<gene>
    <name evidence="11" type="primary">mscK_2</name>
    <name evidence="11" type="ORF">AUP74_03027</name>
</gene>
<dbReference type="KEGG" id="micc:AUP74_03027"/>
<dbReference type="InterPro" id="IPR052702">
    <property type="entry name" value="MscS-like_channel"/>
</dbReference>
<dbReference type="OrthoDB" id="9799209at2"/>
<sequence>METQELLDELKQSASEVLTSTDRMEVLGQLGVILAIYALAYVIAHRLVKLVPWFRRPPEKPKQAPIHMLVYRCGRLLFPLLAIVFLRIDLAFIPQVLGESWVVQAALAIAILLLFNDFIKLVITRPTVATVFRWVGTPILFLYVIGALDDIVQVLESMAIQLGNIRISAYGIARAIIFGSLLFWLGRVSNSTGQTIIRNQEALDYRTREVAAKLFEIVLFTLVFILILNLMGINLTALAVFGGAVGVGIGFGLQNIASNFISGLIIILDRSITLGDYIELADSRCGTVTKLSLRAVTLETYDGKDIVVPNEKFVSESFVNWTQKNRKQRYRVDFSVSYSTNVRETVEIVKAAVAKHPQVLSGDELPIEERPDCEIDSFGDNGVNMFVEFWMLGVDDGRNRVGGDLLLIILETLQEHGIEIPFPQRDVRILEKAVPEL</sequence>
<dbReference type="RefSeq" id="WP_069948260.1">
    <property type="nucleotide sequence ID" value="NZ_CP014143.1"/>
</dbReference>
<reference evidence="12" key="1">
    <citation type="submission" date="2016-01" db="EMBL/GenBank/DDBJ databases">
        <title>Complete genome sequence of Microbulbifer sp. CCB-MM1, a halophile isolated from Matang Mangrove Forest, Perak.</title>
        <authorList>
            <person name="Moh T.H."/>
            <person name="Dinesh B."/>
            <person name="Lau N.-S."/>
            <person name="Go F."/>
            <person name="Alexander Chong S.-C."/>
        </authorList>
    </citation>
    <scope>NUCLEOTIDE SEQUENCE [LARGE SCALE GENOMIC DNA]</scope>
    <source>
        <strain evidence="12">CCB-MM1</strain>
    </source>
</reference>
<feature type="transmembrane region" description="Helical" evidence="7">
    <location>
        <begin position="100"/>
        <end position="119"/>
    </location>
</feature>
<evidence type="ECO:0000313" key="12">
    <source>
        <dbReference type="Proteomes" id="UP000095672"/>
    </source>
</evidence>
<keyword evidence="5 7" id="KW-1133">Transmembrane helix</keyword>
<keyword evidence="3" id="KW-1003">Cell membrane</keyword>
<dbReference type="InterPro" id="IPR011014">
    <property type="entry name" value="MscS_channel_TM-2"/>
</dbReference>
<dbReference type="Gene3D" id="2.30.30.60">
    <property type="match status" value="1"/>
</dbReference>
<dbReference type="SUPFAM" id="SSF82861">
    <property type="entry name" value="Mechanosensitive channel protein MscS (YggB), transmembrane region"/>
    <property type="match status" value="1"/>
</dbReference>
<evidence type="ECO:0000256" key="6">
    <source>
        <dbReference type="ARBA" id="ARBA00023136"/>
    </source>
</evidence>
<evidence type="ECO:0000256" key="7">
    <source>
        <dbReference type="SAM" id="Phobius"/>
    </source>
</evidence>
<feature type="transmembrane region" description="Helical" evidence="7">
    <location>
        <begin position="210"/>
        <end position="231"/>
    </location>
</feature>
<dbReference type="GO" id="GO:0005886">
    <property type="term" value="C:plasma membrane"/>
    <property type="evidence" value="ECO:0007669"/>
    <property type="project" value="UniProtKB-SubCell"/>
</dbReference>
<dbReference type="InterPro" id="IPR010920">
    <property type="entry name" value="LSM_dom_sf"/>
</dbReference>
<dbReference type="InterPro" id="IPR006686">
    <property type="entry name" value="MscS_channel_CS"/>
</dbReference>
<comment type="subcellular location">
    <subcellularLocation>
        <location evidence="1">Cell membrane</location>
        <topology evidence="1">Multi-pass membrane protein</topology>
    </subcellularLocation>
</comment>
<name>A0A1C9WB72_9GAMM</name>
<dbReference type="SUPFAM" id="SSF50182">
    <property type="entry name" value="Sm-like ribonucleoproteins"/>
    <property type="match status" value="1"/>
</dbReference>
<evidence type="ECO:0000256" key="4">
    <source>
        <dbReference type="ARBA" id="ARBA00022692"/>
    </source>
</evidence>
<dbReference type="InterPro" id="IPR049142">
    <property type="entry name" value="MS_channel_1st"/>
</dbReference>
<dbReference type="InterPro" id="IPR049278">
    <property type="entry name" value="MS_channel_C"/>
</dbReference>
<protein>
    <submittedName>
        <fullName evidence="11">Mechanosensitive channel MscK</fullName>
    </submittedName>
</protein>
<feature type="transmembrane region" description="Helical" evidence="7">
    <location>
        <begin position="26"/>
        <end position="48"/>
    </location>
</feature>
<dbReference type="EMBL" id="CP014143">
    <property type="protein sequence ID" value="AOS98394.1"/>
    <property type="molecule type" value="Genomic_DNA"/>
</dbReference>
<dbReference type="InterPro" id="IPR006685">
    <property type="entry name" value="MscS_channel_2nd"/>
</dbReference>
<evidence type="ECO:0000259" key="9">
    <source>
        <dbReference type="Pfam" id="PF21082"/>
    </source>
</evidence>
<dbReference type="PANTHER" id="PTHR30347">
    <property type="entry name" value="POTASSIUM CHANNEL RELATED"/>
    <property type="match status" value="1"/>
</dbReference>
<evidence type="ECO:0000256" key="1">
    <source>
        <dbReference type="ARBA" id="ARBA00004651"/>
    </source>
</evidence>
<feature type="transmembrane region" description="Helical" evidence="7">
    <location>
        <begin position="168"/>
        <end position="189"/>
    </location>
</feature>
<feature type="transmembrane region" description="Helical" evidence="7">
    <location>
        <begin position="131"/>
        <end position="148"/>
    </location>
</feature>
<dbReference type="PANTHER" id="PTHR30347:SF1">
    <property type="entry name" value="MECHANOSENSITIVE CHANNEL MSCK"/>
    <property type="match status" value="1"/>
</dbReference>
<dbReference type="Pfam" id="PF21082">
    <property type="entry name" value="MS_channel_3rd"/>
    <property type="match status" value="1"/>
</dbReference>
<feature type="domain" description="Mechanosensitive ion channel transmembrane helices 2/3" evidence="10">
    <location>
        <begin position="214"/>
        <end position="254"/>
    </location>
</feature>
<dbReference type="Gene3D" id="1.10.287.1260">
    <property type="match status" value="1"/>
</dbReference>
<organism evidence="11 12">
    <name type="scientific">Microbulbifer aggregans</name>
    <dbReference type="NCBI Taxonomy" id="1769779"/>
    <lineage>
        <taxon>Bacteria</taxon>
        <taxon>Pseudomonadati</taxon>
        <taxon>Pseudomonadota</taxon>
        <taxon>Gammaproteobacteria</taxon>
        <taxon>Cellvibrionales</taxon>
        <taxon>Microbulbiferaceae</taxon>
        <taxon>Microbulbifer</taxon>
    </lineage>
</organism>
<evidence type="ECO:0000256" key="3">
    <source>
        <dbReference type="ARBA" id="ARBA00022475"/>
    </source>
</evidence>
<evidence type="ECO:0000259" key="8">
    <source>
        <dbReference type="Pfam" id="PF00924"/>
    </source>
</evidence>